<dbReference type="RefSeq" id="WP_254153767.1">
    <property type="nucleotide sequence ID" value="NZ_JAHESD010000020.1"/>
</dbReference>
<evidence type="ECO:0000313" key="2">
    <source>
        <dbReference type="Proteomes" id="UP000772618"/>
    </source>
</evidence>
<reference evidence="1 2" key="1">
    <citation type="submission" date="2021-05" db="EMBL/GenBank/DDBJ databases">
        <title>A Polyphasic approach of four new species of the genus Ohtaekwangia: Ohtaekwangia histidinii sp. nov., Ohtaekwangia cretensis sp. nov., Ohtaekwangia indiensis sp. nov., Ohtaekwangia reichenbachii sp. nov. from diverse environment.</title>
        <authorList>
            <person name="Octaviana S."/>
        </authorList>
    </citation>
    <scope>NUCLEOTIDE SEQUENCE [LARGE SCALE GENOMIC DNA]</scope>
    <source>
        <strain evidence="1 2">PWU20</strain>
    </source>
</reference>
<gene>
    <name evidence="1" type="ORF">KK060_10970</name>
</gene>
<accession>A0ABS5VSJ1</accession>
<dbReference type="Proteomes" id="UP000772618">
    <property type="component" value="Unassembled WGS sequence"/>
</dbReference>
<evidence type="ECO:0000313" key="1">
    <source>
        <dbReference type="EMBL" id="MBT1703805.1"/>
    </source>
</evidence>
<comment type="caution">
    <text evidence="1">The sequence shown here is derived from an EMBL/GenBank/DDBJ whole genome shotgun (WGS) entry which is preliminary data.</text>
</comment>
<organism evidence="1 2">
    <name type="scientific">Chryseosolibacter indicus</name>
    <dbReference type="NCBI Taxonomy" id="2782351"/>
    <lineage>
        <taxon>Bacteria</taxon>
        <taxon>Pseudomonadati</taxon>
        <taxon>Bacteroidota</taxon>
        <taxon>Cytophagia</taxon>
        <taxon>Cytophagales</taxon>
        <taxon>Chryseotaleaceae</taxon>
        <taxon>Chryseosolibacter</taxon>
    </lineage>
</organism>
<proteinExistence type="predicted"/>
<sequence>MKRRKFLAITGASAAGLVLSVGAFGVTLPGMEKLIVSMVKEDVSQLNVKQEDIKRYAADVVKHDPFRFGDKKWKFLAAYSRLKPLGLPLPYEGLYTELRSIVTGNFLLSTNYFWEKLGDNDEVKYSGRIFTPYNYPCGNPFSNLYYPNIT</sequence>
<name>A0ABS5VSJ1_9BACT</name>
<protein>
    <submittedName>
        <fullName evidence="1">Uncharacterized protein</fullName>
    </submittedName>
</protein>
<dbReference type="EMBL" id="JAHESD010000020">
    <property type="protein sequence ID" value="MBT1703805.1"/>
    <property type="molecule type" value="Genomic_DNA"/>
</dbReference>
<keyword evidence="2" id="KW-1185">Reference proteome</keyword>